<proteinExistence type="predicted"/>
<keyword evidence="2" id="KW-0472">Membrane</keyword>
<accession>A0A4R1KJI4</accession>
<sequence>MDTQINSAERITVGETFRQARQKLNLTIEQAAEKVNLRPIVVESIENNEFVQKNIPATFMKGYVRNYAEFLKLPDSLWKDGAIDFGGVVRNDLNKHVKVKKVVNPHSSHGRWVGWLTALVLLFVIGMTALWWWENYQQTNSERDNLVQNYVSTEGQNKALEHSDHVATMTETTIVDSAQANAQIVESAVQNNPENNSNAMTSTAINPQEKENTTESVDSPAQGILMQHSVNDNVDTTDSIATDNHTQNTVDNPVSGDLQIEVTTATSWIAVRDAKRHNLVAQKEYKQGEVITLDGKGPYALTIGAPANVKITYKGENYPLKIDGRVARIKLP</sequence>
<dbReference type="Proteomes" id="UP000295496">
    <property type="component" value="Unassembled WGS sequence"/>
</dbReference>
<dbReference type="Pfam" id="PF13464">
    <property type="entry name" value="RodZ_C"/>
    <property type="match status" value="1"/>
</dbReference>
<dbReference type="Gene3D" id="1.10.260.40">
    <property type="entry name" value="lambda repressor-like DNA-binding domains"/>
    <property type="match status" value="1"/>
</dbReference>
<evidence type="ECO:0000313" key="4">
    <source>
        <dbReference type="EMBL" id="TCK64978.1"/>
    </source>
</evidence>
<feature type="compositionally biased region" description="Polar residues" evidence="1">
    <location>
        <begin position="192"/>
        <end position="206"/>
    </location>
</feature>
<dbReference type="SUPFAM" id="SSF47413">
    <property type="entry name" value="lambda repressor-like DNA-binding domains"/>
    <property type="match status" value="1"/>
</dbReference>
<comment type="caution">
    <text evidence="4">The sequence shown here is derived from an EMBL/GenBank/DDBJ whole genome shotgun (WGS) entry which is preliminary data.</text>
</comment>
<keyword evidence="2" id="KW-1133">Transmembrane helix</keyword>
<evidence type="ECO:0000256" key="2">
    <source>
        <dbReference type="SAM" id="Phobius"/>
    </source>
</evidence>
<feature type="transmembrane region" description="Helical" evidence="2">
    <location>
        <begin position="112"/>
        <end position="133"/>
    </location>
</feature>
<dbReference type="InterPro" id="IPR050400">
    <property type="entry name" value="Bact_Cytoskel_RodZ"/>
</dbReference>
<dbReference type="CDD" id="cd00093">
    <property type="entry name" value="HTH_XRE"/>
    <property type="match status" value="1"/>
</dbReference>
<evidence type="ECO:0000256" key="1">
    <source>
        <dbReference type="SAM" id="MobiDB-lite"/>
    </source>
</evidence>
<dbReference type="AlphaFoldDB" id="A0A4R1KJI4"/>
<reference evidence="4 5" key="1">
    <citation type="submission" date="2019-03" db="EMBL/GenBank/DDBJ databases">
        <title>Genomic Encyclopedia of Type Strains, Phase IV (KMG-IV): sequencing the most valuable type-strain genomes for metagenomic binning, comparative biology and taxonomic classification.</title>
        <authorList>
            <person name="Goeker M."/>
        </authorList>
    </citation>
    <scope>NUCLEOTIDE SEQUENCE [LARGE SCALE GENOMIC DNA]</scope>
    <source>
        <strain evidence="4 5">DSM 10053</strain>
    </source>
</reference>
<name>A0A4R1KJI4_9PAST</name>
<dbReference type="OrthoDB" id="9790252at2"/>
<evidence type="ECO:0000259" key="3">
    <source>
        <dbReference type="Pfam" id="PF13464"/>
    </source>
</evidence>
<dbReference type="InterPro" id="IPR001387">
    <property type="entry name" value="Cro/C1-type_HTH"/>
</dbReference>
<organism evidence="4 5">
    <name type="scientific">Lonepinella koalarum</name>
    <dbReference type="NCBI Taxonomy" id="53417"/>
    <lineage>
        <taxon>Bacteria</taxon>
        <taxon>Pseudomonadati</taxon>
        <taxon>Pseudomonadota</taxon>
        <taxon>Gammaproteobacteria</taxon>
        <taxon>Pasteurellales</taxon>
        <taxon>Pasteurellaceae</taxon>
        <taxon>Lonepinella</taxon>
    </lineage>
</organism>
<dbReference type="EMBL" id="SMGJ01000011">
    <property type="protein sequence ID" value="TCK64978.1"/>
    <property type="molecule type" value="Genomic_DNA"/>
</dbReference>
<feature type="region of interest" description="Disordered" evidence="1">
    <location>
        <begin position="192"/>
        <end position="217"/>
    </location>
</feature>
<dbReference type="InterPro" id="IPR010982">
    <property type="entry name" value="Lambda_DNA-bd_dom_sf"/>
</dbReference>
<dbReference type="GO" id="GO:0003677">
    <property type="term" value="F:DNA binding"/>
    <property type="evidence" value="ECO:0007669"/>
    <property type="project" value="InterPro"/>
</dbReference>
<feature type="domain" description="Cytoskeleton protein RodZ-like C-terminal" evidence="3">
    <location>
        <begin position="264"/>
        <end position="329"/>
    </location>
</feature>
<dbReference type="RefSeq" id="WP_132302915.1">
    <property type="nucleotide sequence ID" value="NZ_CP170642.1"/>
</dbReference>
<gene>
    <name evidence="4" type="ORF">EV692_2363</name>
</gene>
<dbReference type="PANTHER" id="PTHR34475:SF1">
    <property type="entry name" value="CYTOSKELETON PROTEIN RODZ"/>
    <property type="match status" value="1"/>
</dbReference>
<evidence type="ECO:0000313" key="5">
    <source>
        <dbReference type="Proteomes" id="UP000295496"/>
    </source>
</evidence>
<dbReference type="PANTHER" id="PTHR34475">
    <property type="match status" value="1"/>
</dbReference>
<keyword evidence="2" id="KW-0812">Transmembrane</keyword>
<dbReference type="Pfam" id="PF13413">
    <property type="entry name" value="HTH_25"/>
    <property type="match status" value="1"/>
</dbReference>
<keyword evidence="5" id="KW-1185">Reference proteome</keyword>
<dbReference type="InterPro" id="IPR025194">
    <property type="entry name" value="RodZ-like_C"/>
</dbReference>
<protein>
    <submittedName>
        <fullName evidence="4">Cytoskeleton protein RodZ</fullName>
    </submittedName>
</protein>